<reference evidence="1 2" key="1">
    <citation type="submission" date="2009-11" db="EMBL/GenBank/DDBJ databases">
        <title>Annotation of Allomyces macrogynus ATCC 38327.</title>
        <authorList>
            <consortium name="The Broad Institute Genome Sequencing Platform"/>
            <person name="Russ C."/>
            <person name="Cuomo C."/>
            <person name="Burger G."/>
            <person name="Gray M.W."/>
            <person name="Holland P.W.H."/>
            <person name="King N."/>
            <person name="Lang F.B.F."/>
            <person name="Roger A.J."/>
            <person name="Ruiz-Trillo I."/>
            <person name="Young S.K."/>
            <person name="Zeng Q."/>
            <person name="Gargeya S."/>
            <person name="Fitzgerald M."/>
            <person name="Haas B."/>
            <person name="Abouelleil A."/>
            <person name="Alvarado L."/>
            <person name="Arachchi H.M."/>
            <person name="Berlin A."/>
            <person name="Chapman S.B."/>
            <person name="Gearin G."/>
            <person name="Goldberg J."/>
            <person name="Griggs A."/>
            <person name="Gujja S."/>
            <person name="Hansen M."/>
            <person name="Heiman D."/>
            <person name="Howarth C."/>
            <person name="Larimer J."/>
            <person name="Lui A."/>
            <person name="MacDonald P.J.P."/>
            <person name="McCowen C."/>
            <person name="Montmayeur A."/>
            <person name="Murphy C."/>
            <person name="Neiman D."/>
            <person name="Pearson M."/>
            <person name="Priest M."/>
            <person name="Roberts A."/>
            <person name="Saif S."/>
            <person name="Shea T."/>
            <person name="Sisk P."/>
            <person name="Stolte C."/>
            <person name="Sykes S."/>
            <person name="Wortman J."/>
            <person name="Nusbaum C."/>
            <person name="Birren B."/>
        </authorList>
    </citation>
    <scope>NUCLEOTIDE SEQUENCE [LARGE SCALE GENOMIC DNA]</scope>
    <source>
        <strain evidence="1 2">ATCC 38327</strain>
    </source>
</reference>
<organism evidence="1 2">
    <name type="scientific">Allomyces macrogynus (strain ATCC 38327)</name>
    <name type="common">Allomyces javanicus var. macrogynus</name>
    <dbReference type="NCBI Taxonomy" id="578462"/>
    <lineage>
        <taxon>Eukaryota</taxon>
        <taxon>Fungi</taxon>
        <taxon>Fungi incertae sedis</taxon>
        <taxon>Blastocladiomycota</taxon>
        <taxon>Blastocladiomycetes</taxon>
        <taxon>Blastocladiales</taxon>
        <taxon>Blastocladiaceae</taxon>
        <taxon>Allomyces</taxon>
    </lineage>
</organism>
<dbReference type="Gene3D" id="3.10.20.90">
    <property type="entry name" value="Phosphatidylinositol 3-kinase Catalytic Subunit, Chain A, domain 1"/>
    <property type="match status" value="1"/>
</dbReference>
<dbReference type="EMBL" id="GG745382">
    <property type="protein sequence ID" value="KNE72671.1"/>
    <property type="molecule type" value="Genomic_DNA"/>
</dbReference>
<gene>
    <name evidence="1" type="ORF">AMAG_16431</name>
</gene>
<dbReference type="AlphaFoldDB" id="A0A0L0TDB5"/>
<protein>
    <recommendedName>
        <fullName evidence="3">Ubiquitin-like domain-containing protein</fullName>
    </recommendedName>
</protein>
<dbReference type="SUPFAM" id="SSF54236">
    <property type="entry name" value="Ubiquitin-like"/>
    <property type="match status" value="1"/>
</dbReference>
<reference evidence="2" key="2">
    <citation type="submission" date="2009-11" db="EMBL/GenBank/DDBJ databases">
        <title>The Genome Sequence of Allomyces macrogynus strain ATCC 38327.</title>
        <authorList>
            <consortium name="The Broad Institute Genome Sequencing Platform"/>
            <person name="Russ C."/>
            <person name="Cuomo C."/>
            <person name="Shea T."/>
            <person name="Young S.K."/>
            <person name="Zeng Q."/>
            <person name="Koehrsen M."/>
            <person name="Haas B."/>
            <person name="Borodovsky M."/>
            <person name="Guigo R."/>
            <person name="Alvarado L."/>
            <person name="Berlin A."/>
            <person name="Borenstein D."/>
            <person name="Chen Z."/>
            <person name="Engels R."/>
            <person name="Freedman E."/>
            <person name="Gellesch M."/>
            <person name="Goldberg J."/>
            <person name="Griggs A."/>
            <person name="Gujja S."/>
            <person name="Heiman D."/>
            <person name="Hepburn T."/>
            <person name="Howarth C."/>
            <person name="Jen D."/>
            <person name="Larson L."/>
            <person name="Lewis B."/>
            <person name="Mehta T."/>
            <person name="Park D."/>
            <person name="Pearson M."/>
            <person name="Roberts A."/>
            <person name="Saif S."/>
            <person name="Shenoy N."/>
            <person name="Sisk P."/>
            <person name="Stolte C."/>
            <person name="Sykes S."/>
            <person name="Walk T."/>
            <person name="White J."/>
            <person name="Yandava C."/>
            <person name="Burger G."/>
            <person name="Gray M.W."/>
            <person name="Holland P.W.H."/>
            <person name="King N."/>
            <person name="Lang F.B.F."/>
            <person name="Roger A.J."/>
            <person name="Ruiz-Trillo I."/>
            <person name="Lander E."/>
            <person name="Nusbaum C."/>
        </authorList>
    </citation>
    <scope>NUCLEOTIDE SEQUENCE [LARGE SCALE GENOMIC DNA]</scope>
    <source>
        <strain evidence="2">ATCC 38327</strain>
    </source>
</reference>
<dbReference type="InterPro" id="IPR029071">
    <property type="entry name" value="Ubiquitin-like_domsf"/>
</dbReference>
<sequence length="224" mass="24237">MSQGEVAYVSQYLTHLAQLPLVYPDHHAPYKHCIRPKSTKKPLALDATPTSAAPIALTFKPMKSPIAPITLADFAADTTLVADLKVTVLRALDIDPVTHAARFLLKGKVLADDKYLREYPAAVSGATVNVMVSDVVPGEGALKPAAAEVEPEVEKAVEVVEKEVETRVVTVTLADLAKDAKFWSEIRGVIDDHVGRLGVEGGFTSASKVLVAFKRRSSRRRTSR</sequence>
<evidence type="ECO:0008006" key="3">
    <source>
        <dbReference type="Google" id="ProtNLM"/>
    </source>
</evidence>
<accession>A0A0L0TDB5</accession>
<dbReference type="VEuPathDB" id="FungiDB:AMAG_16431"/>
<proteinExistence type="predicted"/>
<evidence type="ECO:0000313" key="1">
    <source>
        <dbReference type="EMBL" id="KNE72671.1"/>
    </source>
</evidence>
<dbReference type="OrthoDB" id="428577at2759"/>
<keyword evidence="2" id="KW-1185">Reference proteome</keyword>
<name>A0A0L0TDB5_ALLM3</name>
<evidence type="ECO:0000313" key="2">
    <source>
        <dbReference type="Proteomes" id="UP000054350"/>
    </source>
</evidence>
<dbReference type="Proteomes" id="UP000054350">
    <property type="component" value="Unassembled WGS sequence"/>
</dbReference>